<keyword evidence="2" id="KW-1185">Reference proteome</keyword>
<dbReference type="RefSeq" id="WP_184809775.1">
    <property type="nucleotide sequence ID" value="NZ_JACHJQ010000002.1"/>
</dbReference>
<sequence>MSPGDLRSVAADTMYVLDRLLRTITAACAERPFADLIAHVWATTLVSNVELRPHSHVLGLEVIGFVLP</sequence>
<comment type="caution">
    <text evidence="1">The sequence shown here is derived from an EMBL/GenBank/DDBJ whole genome shotgun (WGS) entry which is preliminary data.</text>
</comment>
<accession>A0A7W7VD28</accession>
<name>A0A7W7VD28_9PSEU</name>
<evidence type="ECO:0000313" key="2">
    <source>
        <dbReference type="Proteomes" id="UP000520767"/>
    </source>
</evidence>
<gene>
    <name evidence="1" type="ORF">FHR82_001782</name>
</gene>
<proteinExistence type="predicted"/>
<dbReference type="EMBL" id="JACHJQ010000002">
    <property type="protein sequence ID" value="MBB4905565.1"/>
    <property type="molecule type" value="Genomic_DNA"/>
</dbReference>
<dbReference type="Proteomes" id="UP000520767">
    <property type="component" value="Unassembled WGS sequence"/>
</dbReference>
<evidence type="ECO:0000313" key="1">
    <source>
        <dbReference type="EMBL" id="MBB4905565.1"/>
    </source>
</evidence>
<reference evidence="1 2" key="1">
    <citation type="submission" date="2020-08" db="EMBL/GenBank/DDBJ databases">
        <title>Genomic Encyclopedia of Type Strains, Phase III (KMG-III): the genomes of soil and plant-associated and newly described type strains.</title>
        <authorList>
            <person name="Whitman W."/>
        </authorList>
    </citation>
    <scope>NUCLEOTIDE SEQUENCE [LARGE SCALE GENOMIC DNA]</scope>
    <source>
        <strain evidence="1 2">CECT 8960</strain>
    </source>
</reference>
<organism evidence="1 2">
    <name type="scientific">Actinophytocola algeriensis</name>
    <dbReference type="NCBI Taxonomy" id="1768010"/>
    <lineage>
        <taxon>Bacteria</taxon>
        <taxon>Bacillati</taxon>
        <taxon>Actinomycetota</taxon>
        <taxon>Actinomycetes</taxon>
        <taxon>Pseudonocardiales</taxon>
        <taxon>Pseudonocardiaceae</taxon>
    </lineage>
</organism>
<protein>
    <submittedName>
        <fullName evidence="1">Uncharacterized protein</fullName>
    </submittedName>
</protein>
<dbReference type="AlphaFoldDB" id="A0A7W7VD28"/>